<dbReference type="InterPro" id="IPR008756">
    <property type="entry name" value="Peptidase_M56"/>
</dbReference>
<feature type="transmembrane region" description="Helical" evidence="1">
    <location>
        <begin position="37"/>
        <end position="54"/>
    </location>
</feature>
<name>A0ABS5PP07_9FIRM</name>
<dbReference type="Proteomes" id="UP000746471">
    <property type="component" value="Unassembled WGS sequence"/>
</dbReference>
<accession>A0ABS5PP07</accession>
<keyword evidence="5" id="KW-1185">Reference proteome</keyword>
<feature type="transmembrane region" description="Helical" evidence="1">
    <location>
        <begin position="298"/>
        <end position="317"/>
    </location>
</feature>
<dbReference type="InterPro" id="IPR032250">
    <property type="entry name" value="DUF4825"/>
</dbReference>
<dbReference type="PANTHER" id="PTHR34978">
    <property type="entry name" value="POSSIBLE SENSOR-TRANSDUCER PROTEIN BLAR"/>
    <property type="match status" value="1"/>
</dbReference>
<evidence type="ECO:0000313" key="5">
    <source>
        <dbReference type="Proteomes" id="UP000746471"/>
    </source>
</evidence>
<keyword evidence="1" id="KW-0472">Membrane</keyword>
<evidence type="ECO:0000256" key="1">
    <source>
        <dbReference type="SAM" id="Phobius"/>
    </source>
</evidence>
<protein>
    <submittedName>
        <fullName evidence="4">DUF4825 domain-containing protein</fullName>
    </submittedName>
</protein>
<dbReference type="RefSeq" id="WP_213236143.1">
    <property type="nucleotide sequence ID" value="NZ_JAHBCL010000009.1"/>
</dbReference>
<evidence type="ECO:0000259" key="3">
    <source>
        <dbReference type="Pfam" id="PF16107"/>
    </source>
</evidence>
<evidence type="ECO:0000313" key="4">
    <source>
        <dbReference type="EMBL" id="MBS7526321.1"/>
    </source>
</evidence>
<dbReference type="Pfam" id="PF16107">
    <property type="entry name" value="DUF4825"/>
    <property type="match status" value="1"/>
</dbReference>
<dbReference type="InterPro" id="IPR052173">
    <property type="entry name" value="Beta-lactam_resp_regulator"/>
</dbReference>
<dbReference type="EMBL" id="JAHBCL010000009">
    <property type="protein sequence ID" value="MBS7526321.1"/>
    <property type="molecule type" value="Genomic_DNA"/>
</dbReference>
<gene>
    <name evidence="4" type="ORF">KHM83_06500</name>
</gene>
<dbReference type="PANTHER" id="PTHR34978:SF3">
    <property type="entry name" value="SLR0241 PROTEIN"/>
    <property type="match status" value="1"/>
</dbReference>
<proteinExistence type="predicted"/>
<organism evidence="4 5">
    <name type="scientific">Fusibacter paucivorans</name>
    <dbReference type="NCBI Taxonomy" id="76009"/>
    <lineage>
        <taxon>Bacteria</taxon>
        <taxon>Bacillati</taxon>
        <taxon>Bacillota</taxon>
        <taxon>Clostridia</taxon>
        <taxon>Eubacteriales</taxon>
        <taxon>Eubacteriales Family XII. Incertae Sedis</taxon>
        <taxon>Fusibacter</taxon>
    </lineage>
</organism>
<dbReference type="Pfam" id="PF05569">
    <property type="entry name" value="Peptidase_M56"/>
    <property type="match status" value="1"/>
</dbReference>
<sequence>MMDTILTKLLTMSVNTTIAIGCVFALRILFRNMHKRHVYLLWSVVLYRMIWPFSMHSMVVAFSQWAKSIGVSSHREFETAAAAIDGVVAQSQRLSVTAPVVNAVTRRVVPDGVMIHSDAMWERLVIIIWVLGILAVLGKGIASAIQLQHQLRYAEKVADQALIYTLPGIETPFVMGIIKPVIYVPLGFDLQANHTVLQHEKMHIVRKDMLFRLIGYAAVSVHWFNPLVWLAYRVSEADMEMACDEAVIENLGESIKPAYATAILKTASMHTAQGVGFGKGDIKQRIKRVLKYKQQKRLLVWSSIGICFICAVGVLLVTQREAPAAMPDRSAVLELIEPVDVETLYANRTLYVGDNSKVVGILSGLSMPEALTYGGVALQTSELPYGVTIPLTTKDDAYLEQWGDHKDAIGDPSASMILNRNAAILLALIDNASWVRYEINSLHEGRSYTFDREWADSLFQRDIRMFGESESSLANLANVMNNALPDQVITNALTAYLRSNTGFNGGGAAESQSEALIETTSYTPLGMIVSDSNNDSVTVYTAAMACDFTKQDGRLIEQQRIETPVLMTLQVTEQGIYELIEIRTPNTAEQAETWRTVHKNVADPIPLTSYTVPNAIACYQQAIAEAVLPPEAIKVWIEALIAEIESSPALSSAPGDYIETHRDAYDELVYLGRETLKYGFAAFENGGLKGLDGHLVAIACLDIIPALGEPLASEAMVETGYDWYTVYRTQTLGHFEAMPDDAVFQKAYPAGAVLMSIIEK</sequence>
<keyword evidence="1" id="KW-0812">Transmembrane</keyword>
<feature type="domain" description="DUF4825" evidence="3">
    <location>
        <begin position="344"/>
        <end position="442"/>
    </location>
</feature>
<keyword evidence="1" id="KW-1133">Transmembrane helix</keyword>
<comment type="caution">
    <text evidence="4">The sequence shown here is derived from an EMBL/GenBank/DDBJ whole genome shotgun (WGS) entry which is preliminary data.</text>
</comment>
<feature type="transmembrane region" description="Helical" evidence="1">
    <location>
        <begin position="12"/>
        <end position="30"/>
    </location>
</feature>
<dbReference type="CDD" id="cd07341">
    <property type="entry name" value="M56_BlaR1_MecR1_like"/>
    <property type="match status" value="1"/>
</dbReference>
<reference evidence="4 5" key="1">
    <citation type="submission" date="2021-05" db="EMBL/GenBank/DDBJ databases">
        <title>Fusibacter ferrireducens sp. nov., an anaerobic, sulfur- and Fe-reducing bacterium isolated from the mangrove sediment.</title>
        <authorList>
            <person name="Qiu D."/>
        </authorList>
    </citation>
    <scope>NUCLEOTIDE SEQUENCE [LARGE SCALE GENOMIC DNA]</scope>
    <source>
        <strain evidence="4 5">DSM 12116</strain>
    </source>
</reference>
<feature type="transmembrane region" description="Helical" evidence="1">
    <location>
        <begin position="210"/>
        <end position="232"/>
    </location>
</feature>
<evidence type="ECO:0000259" key="2">
    <source>
        <dbReference type="Pfam" id="PF05569"/>
    </source>
</evidence>
<feature type="transmembrane region" description="Helical" evidence="1">
    <location>
        <begin position="124"/>
        <end position="142"/>
    </location>
</feature>
<feature type="domain" description="Peptidase M56" evidence="2">
    <location>
        <begin position="8"/>
        <end position="287"/>
    </location>
</feature>